<dbReference type="Gene3D" id="1.20.5.5160">
    <property type="match status" value="1"/>
</dbReference>
<evidence type="ECO:0000256" key="3">
    <source>
        <dbReference type="ARBA" id="ARBA00022840"/>
    </source>
</evidence>
<dbReference type="GO" id="GO:0008143">
    <property type="term" value="F:poly(A) binding"/>
    <property type="evidence" value="ECO:0007669"/>
    <property type="project" value="TreeGrafter"/>
</dbReference>
<dbReference type="Pfam" id="PF18101">
    <property type="entry name" value="Pan3_CK"/>
    <property type="match status" value="1"/>
</dbReference>
<gene>
    <name evidence="5" type="ORF">WJX74_002915</name>
</gene>
<evidence type="ECO:0000313" key="5">
    <source>
        <dbReference type="EMBL" id="KAK9840072.1"/>
    </source>
</evidence>
<feature type="domain" description="Pan3 C-terminal knob" evidence="4">
    <location>
        <begin position="14"/>
        <end position="135"/>
    </location>
</feature>
<evidence type="ECO:0000313" key="6">
    <source>
        <dbReference type="Proteomes" id="UP001438707"/>
    </source>
</evidence>
<dbReference type="GO" id="GO:0005524">
    <property type="term" value="F:ATP binding"/>
    <property type="evidence" value="ECO:0007669"/>
    <property type="project" value="UniProtKB-KW"/>
</dbReference>
<comment type="subcellular location">
    <subcellularLocation>
        <location evidence="1">Cytoplasm</location>
    </subcellularLocation>
</comment>
<dbReference type="InterPro" id="IPR041332">
    <property type="entry name" value="Pan3_CK"/>
</dbReference>
<reference evidence="5 6" key="1">
    <citation type="journal article" date="2024" name="Nat. Commun.">
        <title>Phylogenomics reveals the evolutionary origins of lichenization in chlorophyte algae.</title>
        <authorList>
            <person name="Puginier C."/>
            <person name="Libourel C."/>
            <person name="Otte J."/>
            <person name="Skaloud P."/>
            <person name="Haon M."/>
            <person name="Grisel S."/>
            <person name="Petersen M."/>
            <person name="Berrin J.G."/>
            <person name="Delaux P.M."/>
            <person name="Dal Grande F."/>
            <person name="Keller J."/>
        </authorList>
    </citation>
    <scope>NUCLEOTIDE SEQUENCE [LARGE SCALE GENOMIC DNA]</scope>
    <source>
        <strain evidence="5 6">SAG 2145</strain>
    </source>
</reference>
<keyword evidence="3" id="KW-0067">ATP-binding</keyword>
<dbReference type="InterPro" id="IPR030844">
    <property type="entry name" value="PAN3"/>
</dbReference>
<dbReference type="Proteomes" id="UP001438707">
    <property type="component" value="Unassembled WGS sequence"/>
</dbReference>
<dbReference type="GO" id="GO:0031251">
    <property type="term" value="C:PAN complex"/>
    <property type="evidence" value="ECO:0007669"/>
    <property type="project" value="InterPro"/>
</dbReference>
<dbReference type="PANTHER" id="PTHR12272">
    <property type="entry name" value="DEADENYLATION COMPLEX SUBUNIT PAN3"/>
    <property type="match status" value="1"/>
</dbReference>
<evidence type="ECO:0000256" key="1">
    <source>
        <dbReference type="ARBA" id="ARBA00004496"/>
    </source>
</evidence>
<dbReference type="EMBL" id="JALJOS010000004">
    <property type="protein sequence ID" value="KAK9840072.1"/>
    <property type="molecule type" value="Genomic_DNA"/>
</dbReference>
<dbReference type="GO" id="GO:0000289">
    <property type="term" value="P:nuclear-transcribed mRNA poly(A) tail shortening"/>
    <property type="evidence" value="ECO:0007669"/>
    <property type="project" value="InterPro"/>
</dbReference>
<evidence type="ECO:0000256" key="2">
    <source>
        <dbReference type="ARBA" id="ARBA00022741"/>
    </source>
</evidence>
<proteinExistence type="predicted"/>
<accession>A0AAW1S1Z5</accession>
<organism evidence="5 6">
    <name type="scientific">Apatococcus lobatus</name>
    <dbReference type="NCBI Taxonomy" id="904363"/>
    <lineage>
        <taxon>Eukaryota</taxon>
        <taxon>Viridiplantae</taxon>
        <taxon>Chlorophyta</taxon>
        <taxon>core chlorophytes</taxon>
        <taxon>Trebouxiophyceae</taxon>
        <taxon>Chlorellales</taxon>
        <taxon>Chlorellaceae</taxon>
        <taxon>Apatococcus</taxon>
    </lineage>
</organism>
<evidence type="ECO:0000259" key="4">
    <source>
        <dbReference type="Pfam" id="PF18101"/>
    </source>
</evidence>
<dbReference type="PANTHER" id="PTHR12272:SF11">
    <property type="entry name" value="PAN2-PAN3 DEADENYLATION COMPLEX SUBUNIT PAN3"/>
    <property type="match status" value="1"/>
</dbReference>
<dbReference type="AlphaFoldDB" id="A0AAW1S1Z5"/>
<keyword evidence="2" id="KW-0547">Nucleotide-binding</keyword>
<sequence length="171" mass="18349">MEGQSHKGPLLVVQLCVVLGEHIAGELEGAHLYSEALIAQLAKEAENGRLLCLLARLSMVVDRPACDPDSHWSETGDQYLLKLFHDFVLHHVTEDGAPMIDKGHVIEALNKLDAGVPESAAAEPNEASTLVVFIYQHQALHGDNLCGAQVPASLIAVIPESCPNPPFTFGS</sequence>
<protein>
    <recommendedName>
        <fullName evidence="4">Pan3 C-terminal knob domain-containing protein</fullName>
    </recommendedName>
</protein>
<name>A0AAW1S1Z5_9CHLO</name>
<dbReference type="Gene3D" id="1.10.287.3700">
    <property type="match status" value="1"/>
</dbReference>
<comment type="caution">
    <text evidence="5">The sequence shown here is derived from an EMBL/GenBank/DDBJ whole genome shotgun (WGS) entry which is preliminary data.</text>
</comment>
<keyword evidence="6" id="KW-1185">Reference proteome</keyword>
<dbReference type="GO" id="GO:0000932">
    <property type="term" value="C:P-body"/>
    <property type="evidence" value="ECO:0007669"/>
    <property type="project" value="TreeGrafter"/>
</dbReference>